<dbReference type="EMBL" id="JAFNEN010000008">
    <property type="protein sequence ID" value="KAG8201160.1"/>
    <property type="molecule type" value="Genomic_DNA"/>
</dbReference>
<dbReference type="AlphaFoldDB" id="A0AAV6VXI8"/>
<keyword evidence="2" id="KW-1185">Reference proteome</keyword>
<gene>
    <name evidence="1" type="ORF">JTE90_028820</name>
</gene>
<dbReference type="Proteomes" id="UP000827092">
    <property type="component" value="Unassembled WGS sequence"/>
</dbReference>
<sequence>MHYLGIVRLGLLPVIMKAQVESNPNFTWETIATGVGSCSIYLYLKNLMFYVETQDRKCELYESGRESSRFYKSRHGA</sequence>
<protein>
    <submittedName>
        <fullName evidence="1">Uncharacterized protein</fullName>
    </submittedName>
</protein>
<evidence type="ECO:0000313" key="2">
    <source>
        <dbReference type="Proteomes" id="UP000827092"/>
    </source>
</evidence>
<evidence type="ECO:0000313" key="1">
    <source>
        <dbReference type="EMBL" id="KAG8201160.1"/>
    </source>
</evidence>
<name>A0AAV6VXI8_9ARAC</name>
<reference evidence="1 2" key="1">
    <citation type="journal article" date="2022" name="Nat. Ecol. Evol.">
        <title>A masculinizing supergene underlies an exaggerated male reproductive morph in a spider.</title>
        <authorList>
            <person name="Hendrickx F."/>
            <person name="De Corte Z."/>
            <person name="Sonet G."/>
            <person name="Van Belleghem S.M."/>
            <person name="Kostlbacher S."/>
            <person name="Vangestel C."/>
        </authorList>
    </citation>
    <scope>NUCLEOTIDE SEQUENCE [LARGE SCALE GENOMIC DNA]</scope>
    <source>
        <strain evidence="1">W744_W776</strain>
    </source>
</reference>
<comment type="caution">
    <text evidence="1">The sequence shown here is derived from an EMBL/GenBank/DDBJ whole genome shotgun (WGS) entry which is preliminary data.</text>
</comment>
<accession>A0AAV6VXI8</accession>
<organism evidence="1 2">
    <name type="scientific">Oedothorax gibbosus</name>
    <dbReference type="NCBI Taxonomy" id="931172"/>
    <lineage>
        <taxon>Eukaryota</taxon>
        <taxon>Metazoa</taxon>
        <taxon>Ecdysozoa</taxon>
        <taxon>Arthropoda</taxon>
        <taxon>Chelicerata</taxon>
        <taxon>Arachnida</taxon>
        <taxon>Araneae</taxon>
        <taxon>Araneomorphae</taxon>
        <taxon>Entelegynae</taxon>
        <taxon>Araneoidea</taxon>
        <taxon>Linyphiidae</taxon>
        <taxon>Erigoninae</taxon>
        <taxon>Oedothorax</taxon>
    </lineage>
</organism>
<proteinExistence type="predicted"/>